<dbReference type="NCBIfam" id="TIGR00247">
    <property type="entry name" value="endolytic transglycosylase MltG"/>
    <property type="match status" value="1"/>
</dbReference>
<dbReference type="AlphaFoldDB" id="A0A1S2N8P5"/>
<dbReference type="Pfam" id="PF02618">
    <property type="entry name" value="YceG"/>
    <property type="match status" value="1"/>
</dbReference>
<dbReference type="GO" id="GO:0009252">
    <property type="term" value="P:peptidoglycan biosynthetic process"/>
    <property type="evidence" value="ECO:0007669"/>
    <property type="project" value="UniProtKB-UniRule"/>
</dbReference>
<evidence type="ECO:0000313" key="8">
    <source>
        <dbReference type="EMBL" id="OIJ41466.1"/>
    </source>
</evidence>
<dbReference type="Gene3D" id="3.30.1490.480">
    <property type="entry name" value="Endolytic murein transglycosylase"/>
    <property type="match status" value="1"/>
</dbReference>
<dbReference type="PANTHER" id="PTHR30518">
    <property type="entry name" value="ENDOLYTIC MUREIN TRANSGLYCOSYLASE"/>
    <property type="match status" value="1"/>
</dbReference>
<comment type="caution">
    <text evidence="8">The sequence shown here is derived from an EMBL/GenBank/DDBJ whole genome shotgun (WGS) entry which is preliminary data.</text>
</comment>
<reference evidence="8 9" key="1">
    <citation type="submission" date="2014-10" db="EMBL/GenBank/DDBJ databases">
        <authorList>
            <person name="Seo M.-J."/>
            <person name="Seok Y.J."/>
            <person name="Cha I.-T."/>
        </authorList>
    </citation>
    <scope>NUCLEOTIDE SEQUENCE [LARGE SCALE GENOMIC DNA]</scope>
    <source>
        <strain evidence="8 9">NEU</strain>
    </source>
</reference>
<dbReference type="GO" id="GO:0008932">
    <property type="term" value="F:lytic endotransglycosylase activity"/>
    <property type="evidence" value="ECO:0007669"/>
    <property type="project" value="UniProtKB-UniRule"/>
</dbReference>
<evidence type="ECO:0000256" key="4">
    <source>
        <dbReference type="ARBA" id="ARBA00023136"/>
    </source>
</evidence>
<dbReference type="EMBL" id="JRYB01000001">
    <property type="protein sequence ID" value="OIJ41466.1"/>
    <property type="molecule type" value="Genomic_DNA"/>
</dbReference>
<comment type="similarity">
    <text evidence="7">Belongs to the transglycosylase MltG family.</text>
</comment>
<organism evidence="8 9">
    <name type="scientific">Massilia timonae</name>
    <dbReference type="NCBI Taxonomy" id="47229"/>
    <lineage>
        <taxon>Bacteria</taxon>
        <taxon>Pseudomonadati</taxon>
        <taxon>Pseudomonadota</taxon>
        <taxon>Betaproteobacteria</taxon>
        <taxon>Burkholderiales</taxon>
        <taxon>Oxalobacteraceae</taxon>
        <taxon>Telluria group</taxon>
        <taxon>Massilia</taxon>
    </lineage>
</organism>
<feature type="site" description="Important for catalytic activity" evidence="7">
    <location>
        <position position="214"/>
    </location>
</feature>
<keyword evidence="1 7" id="KW-1003">Cell membrane</keyword>
<evidence type="ECO:0000256" key="7">
    <source>
        <dbReference type="HAMAP-Rule" id="MF_02065"/>
    </source>
</evidence>
<dbReference type="EC" id="4.2.2.29" evidence="7"/>
<protein>
    <recommendedName>
        <fullName evidence="7">Endolytic murein transglycosylase</fullName>
        <ecNumber evidence="7">4.2.2.29</ecNumber>
    </recommendedName>
    <alternativeName>
        <fullName evidence="7">Peptidoglycan lytic transglycosylase</fullName>
    </alternativeName>
    <alternativeName>
        <fullName evidence="7">Peptidoglycan polymerization terminase</fullName>
    </alternativeName>
</protein>
<keyword evidence="7" id="KW-0997">Cell inner membrane</keyword>
<name>A0A1S2N8P5_9BURK</name>
<dbReference type="GO" id="GO:0071555">
    <property type="term" value="P:cell wall organization"/>
    <property type="evidence" value="ECO:0007669"/>
    <property type="project" value="UniProtKB-KW"/>
</dbReference>
<accession>A0A1S2N8P5</accession>
<dbReference type="PANTHER" id="PTHR30518:SF2">
    <property type="entry name" value="ENDOLYTIC MUREIN TRANSGLYCOSYLASE"/>
    <property type="match status" value="1"/>
</dbReference>
<proteinExistence type="inferred from homology"/>
<keyword evidence="6 7" id="KW-0961">Cell wall biogenesis/degradation</keyword>
<evidence type="ECO:0000256" key="2">
    <source>
        <dbReference type="ARBA" id="ARBA00022692"/>
    </source>
</evidence>
<comment type="catalytic activity">
    <reaction evidence="7">
        <text>a peptidoglycan chain = a peptidoglycan chain with N-acetyl-1,6-anhydromuramyl-[peptide] at the reducing end + a peptidoglycan chain with N-acetylglucosamine at the non-reducing end.</text>
        <dbReference type="EC" id="4.2.2.29"/>
    </reaction>
</comment>
<dbReference type="CDD" id="cd08010">
    <property type="entry name" value="MltG_like"/>
    <property type="match status" value="1"/>
</dbReference>
<keyword evidence="2 7" id="KW-0812">Transmembrane</keyword>
<dbReference type="RefSeq" id="WP_177185556.1">
    <property type="nucleotide sequence ID" value="NZ_DALZDZ010000015.1"/>
</dbReference>
<dbReference type="GO" id="GO:0005886">
    <property type="term" value="C:plasma membrane"/>
    <property type="evidence" value="ECO:0007669"/>
    <property type="project" value="UniProtKB-UniRule"/>
</dbReference>
<keyword evidence="3 7" id="KW-1133">Transmembrane helix</keyword>
<evidence type="ECO:0000256" key="1">
    <source>
        <dbReference type="ARBA" id="ARBA00022475"/>
    </source>
</evidence>
<evidence type="ECO:0000313" key="9">
    <source>
        <dbReference type="Proteomes" id="UP000180246"/>
    </source>
</evidence>
<evidence type="ECO:0000256" key="5">
    <source>
        <dbReference type="ARBA" id="ARBA00023239"/>
    </source>
</evidence>
<dbReference type="Gene3D" id="3.30.160.60">
    <property type="entry name" value="Classic Zinc Finger"/>
    <property type="match status" value="1"/>
</dbReference>
<evidence type="ECO:0000256" key="3">
    <source>
        <dbReference type="ARBA" id="ARBA00022989"/>
    </source>
</evidence>
<comment type="function">
    <text evidence="7">Functions as a peptidoglycan terminase that cleaves nascent peptidoglycan strands endolytically to terminate their elongation.</text>
</comment>
<sequence>MAFIKKLLVTGVVVTLAAAGGFSWWAKHSLTTSGEPIEFTINPGSGVAASAQQMVAAGVPINPTMFVLLARLTGDAARIKAGSYELKPNTSPRGLLTQLVRGEFAQEAITIIEGWTFRQMRQAIGSHNRLKHDTVKLSDQELMGKISTEFKEPEGLFFPDTYLFAKGSSEIEIYRRAHQAMLEHLNAAWEKRNKELPYKTPYEALIMASIVEKETGQKSERNMIAGVFVNRLRTGMLLQTDPTVIYGMGEAFAGQIRKKDLLTDTPYNTYTRSGLPPTPIALPGLQSLNAALAPAETPALYFVARGDGTSHFSNNLLDHNRAVNRFQRGIMNQPLTESH</sequence>
<keyword evidence="4 7" id="KW-0472">Membrane</keyword>
<dbReference type="InterPro" id="IPR003770">
    <property type="entry name" value="MLTG-like"/>
</dbReference>
<keyword evidence="5 7" id="KW-0456">Lyase</keyword>
<evidence type="ECO:0000256" key="6">
    <source>
        <dbReference type="ARBA" id="ARBA00023316"/>
    </source>
</evidence>
<dbReference type="HAMAP" id="MF_02065">
    <property type="entry name" value="MltG"/>
    <property type="match status" value="1"/>
</dbReference>
<dbReference type="Proteomes" id="UP000180246">
    <property type="component" value="Unassembled WGS sequence"/>
</dbReference>
<gene>
    <name evidence="7" type="primary">mltG</name>
    <name evidence="8" type="ORF">LO55_4236</name>
</gene>